<feature type="repeat" description="ANK" evidence="12">
    <location>
        <begin position="74"/>
        <end position="108"/>
    </location>
</feature>
<comment type="subcellular location">
    <subcellularLocation>
        <location evidence="2">Secreted</location>
    </subcellularLocation>
    <subcellularLocation>
        <location evidence="1">Target cell membrane</location>
    </subcellularLocation>
</comment>
<dbReference type="Proteomes" id="UP000827092">
    <property type="component" value="Unassembled WGS sequence"/>
</dbReference>
<accession>A0AAV6UPN7</accession>
<dbReference type="GO" id="GO:0003723">
    <property type="term" value="F:RNA binding"/>
    <property type="evidence" value="ECO:0007669"/>
    <property type="project" value="TreeGrafter"/>
</dbReference>
<feature type="repeat" description="ANK" evidence="12">
    <location>
        <begin position="39"/>
        <end position="73"/>
    </location>
</feature>
<gene>
    <name evidence="13" type="ORF">JTE90_022745</name>
</gene>
<evidence type="ECO:0000313" key="13">
    <source>
        <dbReference type="EMBL" id="KAG8186160.1"/>
    </source>
</evidence>
<dbReference type="PRINTS" id="PR01415">
    <property type="entry name" value="ANKYRIN"/>
</dbReference>
<keyword evidence="11" id="KW-0472">Membrane</keyword>
<evidence type="ECO:0000256" key="2">
    <source>
        <dbReference type="ARBA" id="ARBA00004613"/>
    </source>
</evidence>
<dbReference type="InterPro" id="IPR002110">
    <property type="entry name" value="Ankyrin_rpt"/>
</dbReference>
<dbReference type="AlphaFoldDB" id="A0AAV6UPN7"/>
<dbReference type="PANTHER" id="PTHR24141">
    <property type="entry name" value="2-5A-DEPENDENT RIBONUCLEASE"/>
    <property type="match status" value="1"/>
</dbReference>
<evidence type="ECO:0000256" key="10">
    <source>
        <dbReference type="ARBA" id="ARBA00023043"/>
    </source>
</evidence>
<keyword evidence="5" id="KW-1052">Target cell membrane</keyword>
<dbReference type="InterPro" id="IPR036770">
    <property type="entry name" value="Ankyrin_rpt-contain_sf"/>
</dbReference>
<evidence type="ECO:0000256" key="9">
    <source>
        <dbReference type="ARBA" id="ARBA00023028"/>
    </source>
</evidence>
<name>A0AAV6UPN7_9ARAC</name>
<evidence type="ECO:0000256" key="1">
    <source>
        <dbReference type="ARBA" id="ARBA00004175"/>
    </source>
</evidence>
<evidence type="ECO:0000256" key="7">
    <source>
        <dbReference type="ARBA" id="ARBA00022699"/>
    </source>
</evidence>
<dbReference type="GO" id="GO:0006887">
    <property type="term" value="P:exocytosis"/>
    <property type="evidence" value="ECO:0007669"/>
    <property type="project" value="UniProtKB-KW"/>
</dbReference>
<dbReference type="Gene3D" id="1.25.40.20">
    <property type="entry name" value="Ankyrin repeat-containing domain"/>
    <property type="match status" value="2"/>
</dbReference>
<proteinExistence type="predicted"/>
<feature type="repeat" description="ANK" evidence="12">
    <location>
        <begin position="248"/>
        <end position="280"/>
    </location>
</feature>
<evidence type="ECO:0000256" key="8">
    <source>
        <dbReference type="ARBA" id="ARBA00022737"/>
    </source>
</evidence>
<evidence type="ECO:0000256" key="5">
    <source>
        <dbReference type="ARBA" id="ARBA00022537"/>
    </source>
</evidence>
<dbReference type="SUPFAM" id="SSF48403">
    <property type="entry name" value="Ankyrin repeat"/>
    <property type="match status" value="1"/>
</dbReference>
<feature type="repeat" description="ANK" evidence="12">
    <location>
        <begin position="144"/>
        <end position="178"/>
    </location>
</feature>
<evidence type="ECO:0000256" key="4">
    <source>
        <dbReference type="ARBA" id="ARBA00022525"/>
    </source>
</evidence>
<dbReference type="EMBL" id="JAFNEN010000311">
    <property type="protein sequence ID" value="KAG8186160.1"/>
    <property type="molecule type" value="Genomic_DNA"/>
</dbReference>
<keyword evidence="4" id="KW-0964">Secreted</keyword>
<keyword evidence="7" id="KW-0528">Neurotoxin</keyword>
<dbReference type="GO" id="GO:0006396">
    <property type="term" value="P:RNA processing"/>
    <property type="evidence" value="ECO:0007669"/>
    <property type="project" value="TreeGrafter"/>
</dbReference>
<dbReference type="GO" id="GO:0044218">
    <property type="term" value="C:other organism cell membrane"/>
    <property type="evidence" value="ECO:0007669"/>
    <property type="project" value="UniProtKB-KW"/>
</dbReference>
<keyword evidence="8" id="KW-0677">Repeat</keyword>
<evidence type="ECO:0000256" key="12">
    <source>
        <dbReference type="PROSITE-ProRule" id="PRU00023"/>
    </source>
</evidence>
<dbReference type="PANTHER" id="PTHR24141:SF1">
    <property type="entry name" value="2-5A-DEPENDENT RIBONUCLEASE"/>
    <property type="match status" value="1"/>
</dbReference>
<keyword evidence="14" id="KW-1185">Reference proteome</keyword>
<dbReference type="PROSITE" id="PS50088">
    <property type="entry name" value="ANK_REPEAT"/>
    <property type="match status" value="7"/>
</dbReference>
<keyword evidence="6" id="KW-0800">Toxin</keyword>
<keyword evidence="3" id="KW-0268">Exocytosis</keyword>
<feature type="repeat" description="ANK" evidence="12">
    <location>
        <begin position="179"/>
        <end position="201"/>
    </location>
</feature>
<evidence type="ECO:0000313" key="14">
    <source>
        <dbReference type="Proteomes" id="UP000827092"/>
    </source>
</evidence>
<dbReference type="GO" id="GO:0044231">
    <property type="term" value="C:host cell presynaptic membrane"/>
    <property type="evidence" value="ECO:0007669"/>
    <property type="project" value="UniProtKB-KW"/>
</dbReference>
<keyword evidence="10 12" id="KW-0040">ANK repeat</keyword>
<evidence type="ECO:0000256" key="6">
    <source>
        <dbReference type="ARBA" id="ARBA00022656"/>
    </source>
</evidence>
<reference evidence="13 14" key="1">
    <citation type="journal article" date="2022" name="Nat. Ecol. Evol.">
        <title>A masculinizing supergene underlies an exaggerated male reproductive morph in a spider.</title>
        <authorList>
            <person name="Hendrickx F."/>
            <person name="De Corte Z."/>
            <person name="Sonet G."/>
            <person name="Van Belleghem S.M."/>
            <person name="Kostlbacher S."/>
            <person name="Vangestel C."/>
        </authorList>
    </citation>
    <scope>NUCLEOTIDE SEQUENCE [LARGE SCALE GENOMIC DNA]</scope>
    <source>
        <strain evidence="13">W744_W776</strain>
    </source>
</reference>
<keyword evidence="11" id="KW-1053">Target membrane</keyword>
<dbReference type="GO" id="GO:0090729">
    <property type="term" value="F:toxin activity"/>
    <property type="evidence" value="ECO:0007669"/>
    <property type="project" value="UniProtKB-KW"/>
</dbReference>
<evidence type="ECO:0000256" key="3">
    <source>
        <dbReference type="ARBA" id="ARBA00022483"/>
    </source>
</evidence>
<keyword evidence="9" id="KW-0638">Presynaptic neurotoxin</keyword>
<organism evidence="13 14">
    <name type="scientific">Oedothorax gibbosus</name>
    <dbReference type="NCBI Taxonomy" id="931172"/>
    <lineage>
        <taxon>Eukaryota</taxon>
        <taxon>Metazoa</taxon>
        <taxon>Ecdysozoa</taxon>
        <taxon>Arthropoda</taxon>
        <taxon>Chelicerata</taxon>
        <taxon>Arachnida</taxon>
        <taxon>Araneae</taxon>
        <taxon>Araneomorphae</taxon>
        <taxon>Entelegynae</taxon>
        <taxon>Araneoidea</taxon>
        <taxon>Linyphiidae</taxon>
        <taxon>Erigoninae</taxon>
        <taxon>Oedothorax</taxon>
    </lineage>
</organism>
<dbReference type="GO" id="GO:0004540">
    <property type="term" value="F:RNA nuclease activity"/>
    <property type="evidence" value="ECO:0007669"/>
    <property type="project" value="TreeGrafter"/>
</dbReference>
<dbReference type="GO" id="GO:0005576">
    <property type="term" value="C:extracellular region"/>
    <property type="evidence" value="ECO:0007669"/>
    <property type="project" value="UniProtKB-SubCell"/>
</dbReference>
<dbReference type="Pfam" id="PF12796">
    <property type="entry name" value="Ank_2"/>
    <property type="match status" value="3"/>
</dbReference>
<evidence type="ECO:0000256" key="11">
    <source>
        <dbReference type="ARBA" id="ARBA00023298"/>
    </source>
</evidence>
<dbReference type="SMART" id="SM00248">
    <property type="entry name" value="ANK"/>
    <property type="match status" value="8"/>
</dbReference>
<comment type="caution">
    <text evidence="13">The sequence shown here is derived from an EMBL/GenBank/DDBJ whole genome shotgun (WGS) entry which is preliminary data.</text>
</comment>
<protein>
    <submittedName>
        <fullName evidence="13">Uncharacterized protein</fullName>
    </submittedName>
</protein>
<feature type="repeat" description="ANK" evidence="12">
    <location>
        <begin position="213"/>
        <end position="247"/>
    </location>
</feature>
<feature type="repeat" description="ANK" evidence="12">
    <location>
        <begin position="109"/>
        <end position="143"/>
    </location>
</feature>
<sequence>MNLLLAQMDDPQNHLYGEPPHPNILRNIAKLDVLGTDQDGNTQLHLVLSDLKLDENVVKELLDLGAPVNAENNLGQTPLHYALLHQNGELPIIKLLVSKKANVNKDDEEGFGPLVYALMNANCSTDVIKFLCDRGADVNVVDKSGYTLLHHASSNRKLSLEVFKMLLNKGVSAHTVNMYGETALHRAVQYSRKEVVGLLLKIPKIKVNLFNERCFTPLHLAVRDPNTDPGIIKLLLKAGAIIHKKTQHDQQCLHLAAYHCNPTHIKILLDYGARVNVYDKDNLSPLNIAVSNSQPSNVDALKLLLGALIFHEKPKRKMNHQDKNSINAFNTLYKAVRGSKRSGSKAPPITRPILLLLKYALLENPRMCIQRFQTYSKIKLKLTDYKEKCMKELKTVCIAPKVTLAHFILRSSLQKNCECPTNDILEILSARPYPIYKEVVAGLMNRGDLRDGLQQHPVYALNDNKPDERAVLDNDTLSDVMIYLSGEDLLNLLLAVFEPRRSPVPQVNRCCDCCIGDDIEIECEKFHKRAKIK</sequence>
<dbReference type="PROSITE" id="PS50297">
    <property type="entry name" value="ANK_REP_REGION"/>
    <property type="match status" value="5"/>
</dbReference>